<dbReference type="PROSITE" id="PS50250">
    <property type="entry name" value="PCI"/>
    <property type="match status" value="1"/>
</dbReference>
<dbReference type="EMBL" id="JANBPY010004143">
    <property type="protein sequence ID" value="KAJ1949029.1"/>
    <property type="molecule type" value="Genomic_DNA"/>
</dbReference>
<comment type="caution">
    <text evidence="3">The sequence shown here is derived from an EMBL/GenBank/DDBJ whole genome shotgun (WGS) entry which is preliminary data.</text>
</comment>
<dbReference type="Proteomes" id="UP001150925">
    <property type="component" value="Unassembled WGS sequence"/>
</dbReference>
<evidence type="ECO:0000313" key="3">
    <source>
        <dbReference type="EMBL" id="KAJ1949029.1"/>
    </source>
</evidence>
<sequence>MTIIQLAASHRQLPIVDTHLCNLEQWIKQWQLPVDATVQMYLELSATFKTHGYAEASLKYLIKGLQQAENATSIPLNTLKNEAIRAVHETLHSPRLYNFDQLIGLAPVRALEGEKMFVLLEIFLQDTLPRLQEFLSNSPAAVTEYQLDTEVLMTKMRHLSLASLSAQHIAEPLAYADIAAALSIPVEEVEMWVIDAIRVGLIQAKMDQMAQIIQVNRTSYRTFGPKEWSDIRDQVAAWDKSLGEILQVIGNAKLLTQQQLRSNTTVSVQAKSQKSTA</sequence>
<keyword evidence="4" id="KW-1185">Reference proteome</keyword>
<protein>
    <recommendedName>
        <fullName evidence="2">PCI domain-containing protein</fullName>
    </recommendedName>
</protein>
<accession>A0A9W8E3Z7</accession>
<dbReference type="SMART" id="SM00088">
    <property type="entry name" value="PINT"/>
    <property type="match status" value="1"/>
</dbReference>
<proteinExistence type="inferred from homology"/>
<dbReference type="PANTHER" id="PTHR15350">
    <property type="entry name" value="COP9 SIGNALOSOME COMPLEX SUBUNIT 7/DENDRITIC CELL PROTEIN GA17"/>
    <property type="match status" value="1"/>
</dbReference>
<dbReference type="InterPro" id="IPR045237">
    <property type="entry name" value="COPS7/eIF3m"/>
</dbReference>
<evidence type="ECO:0000259" key="2">
    <source>
        <dbReference type="PROSITE" id="PS50250"/>
    </source>
</evidence>
<name>A0A9W8E3Z7_9FUNG</name>
<dbReference type="AlphaFoldDB" id="A0A9W8E3Z7"/>
<evidence type="ECO:0000256" key="1">
    <source>
        <dbReference type="ARBA" id="ARBA00008482"/>
    </source>
</evidence>
<dbReference type="InterPro" id="IPR036390">
    <property type="entry name" value="WH_DNA-bd_sf"/>
</dbReference>
<dbReference type="PANTHER" id="PTHR15350:SF2">
    <property type="entry name" value="EUKARYOTIC TRANSLATION INITIATION FACTOR 3 SUBUNIT M"/>
    <property type="match status" value="1"/>
</dbReference>
<reference evidence="3" key="1">
    <citation type="submission" date="2022-07" db="EMBL/GenBank/DDBJ databases">
        <title>Phylogenomic reconstructions and comparative analyses of Kickxellomycotina fungi.</title>
        <authorList>
            <person name="Reynolds N.K."/>
            <person name="Stajich J.E."/>
            <person name="Barry K."/>
            <person name="Grigoriev I.V."/>
            <person name="Crous P."/>
            <person name="Smith M.E."/>
        </authorList>
    </citation>
    <scope>NUCLEOTIDE SEQUENCE</scope>
    <source>
        <strain evidence="3">RSA 1196</strain>
    </source>
</reference>
<evidence type="ECO:0000313" key="4">
    <source>
        <dbReference type="Proteomes" id="UP001150925"/>
    </source>
</evidence>
<comment type="similarity">
    <text evidence="1">Belongs to the CSN7/EIF3M family. CSN7 subfamily.</text>
</comment>
<dbReference type="Pfam" id="PF01399">
    <property type="entry name" value="PCI"/>
    <property type="match status" value="1"/>
</dbReference>
<dbReference type="OrthoDB" id="10267031at2759"/>
<feature type="domain" description="PCI" evidence="2">
    <location>
        <begin position="53"/>
        <end position="220"/>
    </location>
</feature>
<dbReference type="SUPFAM" id="SSF46785">
    <property type="entry name" value="Winged helix' DNA-binding domain"/>
    <property type="match status" value="1"/>
</dbReference>
<gene>
    <name evidence="3" type="ORF">IWQ62_006802</name>
</gene>
<dbReference type="InterPro" id="IPR000717">
    <property type="entry name" value="PCI_dom"/>
</dbReference>
<dbReference type="GO" id="GO:0005852">
    <property type="term" value="C:eukaryotic translation initiation factor 3 complex"/>
    <property type="evidence" value="ECO:0007669"/>
    <property type="project" value="TreeGrafter"/>
</dbReference>
<organism evidence="3 4">
    <name type="scientific">Dispira parvispora</name>
    <dbReference type="NCBI Taxonomy" id="1520584"/>
    <lineage>
        <taxon>Eukaryota</taxon>
        <taxon>Fungi</taxon>
        <taxon>Fungi incertae sedis</taxon>
        <taxon>Zoopagomycota</taxon>
        <taxon>Kickxellomycotina</taxon>
        <taxon>Dimargaritomycetes</taxon>
        <taxon>Dimargaritales</taxon>
        <taxon>Dimargaritaceae</taxon>
        <taxon>Dispira</taxon>
    </lineage>
</organism>
<dbReference type="GO" id="GO:0002183">
    <property type="term" value="P:cytoplasmic translational initiation"/>
    <property type="evidence" value="ECO:0007669"/>
    <property type="project" value="TreeGrafter"/>
</dbReference>